<evidence type="ECO:0000313" key="14">
    <source>
        <dbReference type="EMBL" id="MQT11509.1"/>
    </source>
</evidence>
<dbReference type="PROSITE" id="PS00794">
    <property type="entry name" value="HPPK"/>
    <property type="match status" value="1"/>
</dbReference>
<dbReference type="NCBIfam" id="TIGR01498">
    <property type="entry name" value="folK"/>
    <property type="match status" value="1"/>
</dbReference>
<evidence type="ECO:0000256" key="6">
    <source>
        <dbReference type="ARBA" id="ARBA00022741"/>
    </source>
</evidence>
<evidence type="ECO:0000256" key="5">
    <source>
        <dbReference type="ARBA" id="ARBA00022679"/>
    </source>
</evidence>
<dbReference type="GO" id="GO:0016301">
    <property type="term" value="F:kinase activity"/>
    <property type="evidence" value="ECO:0007669"/>
    <property type="project" value="UniProtKB-KW"/>
</dbReference>
<dbReference type="GO" id="GO:0005524">
    <property type="term" value="F:ATP binding"/>
    <property type="evidence" value="ECO:0007669"/>
    <property type="project" value="UniProtKB-KW"/>
</dbReference>
<reference evidence="14 15" key="1">
    <citation type="submission" date="2019-09" db="EMBL/GenBank/DDBJ databases">
        <title>Segnochrobactrum spirostomi gen. nov., sp. nov., isolated from the ciliate Spirostomum cf. yagiui and description of a novel family, Segnochrobactraceae fam. nov. within the order Rhizobiales of the class Alphaproteobacteria.</title>
        <authorList>
            <person name="Akter S."/>
            <person name="Shazib S.U.A."/>
            <person name="Shin M.K."/>
        </authorList>
    </citation>
    <scope>NUCLEOTIDE SEQUENCE [LARGE SCALE GENOMIC DNA]</scope>
    <source>
        <strain evidence="14 15">Sp-1</strain>
    </source>
</reference>
<evidence type="ECO:0000256" key="8">
    <source>
        <dbReference type="ARBA" id="ARBA00022840"/>
    </source>
</evidence>
<keyword evidence="7 14" id="KW-0418">Kinase</keyword>
<evidence type="ECO:0000256" key="10">
    <source>
        <dbReference type="ARBA" id="ARBA00029409"/>
    </source>
</evidence>
<feature type="domain" description="7,8-dihydro-6-hydroxymethylpterin-pyrophosphokinase" evidence="13">
    <location>
        <begin position="97"/>
        <end position="108"/>
    </location>
</feature>
<evidence type="ECO:0000256" key="2">
    <source>
        <dbReference type="ARBA" id="ARBA00005810"/>
    </source>
</evidence>
<dbReference type="RefSeq" id="WP_312861418.1">
    <property type="nucleotide sequence ID" value="NZ_VWNA01000001.1"/>
</dbReference>
<keyword evidence="8" id="KW-0067">ATP-binding</keyword>
<dbReference type="InterPro" id="IPR000550">
    <property type="entry name" value="Hppk"/>
</dbReference>
<dbReference type="Pfam" id="PF01288">
    <property type="entry name" value="HPPK"/>
    <property type="match status" value="1"/>
</dbReference>
<keyword evidence="5 14" id="KW-0808">Transferase</keyword>
<comment type="function">
    <text evidence="10">Catalyzes the transfer of pyrophosphate from adenosine triphosphate (ATP) to 6-hydroxymethyl-7,8-dihydropterin, an enzymatic step in folate biosynthesis pathway.</text>
</comment>
<dbReference type="AlphaFoldDB" id="A0A6A7Y0M4"/>
<keyword evidence="6" id="KW-0547">Nucleotide-binding</keyword>
<dbReference type="Proteomes" id="UP000332515">
    <property type="component" value="Unassembled WGS sequence"/>
</dbReference>
<evidence type="ECO:0000256" key="4">
    <source>
        <dbReference type="ARBA" id="ARBA00016218"/>
    </source>
</evidence>
<keyword evidence="15" id="KW-1185">Reference proteome</keyword>
<dbReference type="CDD" id="cd00483">
    <property type="entry name" value="HPPK"/>
    <property type="match status" value="1"/>
</dbReference>
<dbReference type="UniPathway" id="UPA00077">
    <property type="reaction ID" value="UER00155"/>
</dbReference>
<gene>
    <name evidence="14" type="primary">folK</name>
    <name evidence="14" type="ORF">F0357_02225</name>
</gene>
<dbReference type="PANTHER" id="PTHR43071:SF1">
    <property type="entry name" value="2-AMINO-4-HYDROXY-6-HYDROXYMETHYLDIHYDROPTERIDINE PYROPHOSPHOKINASE"/>
    <property type="match status" value="1"/>
</dbReference>
<comment type="similarity">
    <text evidence="2">Belongs to the HPPK family.</text>
</comment>
<dbReference type="Gene3D" id="3.30.70.560">
    <property type="entry name" value="7,8-Dihydro-6-hydroxymethylpterin-pyrophosphokinase HPPK"/>
    <property type="match status" value="1"/>
</dbReference>
<evidence type="ECO:0000256" key="7">
    <source>
        <dbReference type="ARBA" id="ARBA00022777"/>
    </source>
</evidence>
<accession>A0A6A7Y0M4</accession>
<dbReference type="GO" id="GO:0003848">
    <property type="term" value="F:2-amino-4-hydroxy-6-hydroxymethyldihydropteridine diphosphokinase activity"/>
    <property type="evidence" value="ECO:0007669"/>
    <property type="project" value="UniProtKB-EC"/>
</dbReference>
<name>A0A6A7Y0M4_9HYPH</name>
<comment type="pathway">
    <text evidence="1">Cofactor biosynthesis; tetrahydrofolate biosynthesis; 2-amino-4-hydroxy-6-hydroxymethyl-7,8-dihydropteridine diphosphate from 7,8-dihydroneopterin triphosphate: step 4/4.</text>
</comment>
<evidence type="ECO:0000256" key="1">
    <source>
        <dbReference type="ARBA" id="ARBA00005051"/>
    </source>
</evidence>
<keyword evidence="9" id="KW-0289">Folate biosynthesis</keyword>
<dbReference type="SUPFAM" id="SSF55083">
    <property type="entry name" value="6-hydroxymethyl-7,8-dihydropterin pyrophosphokinase, HPPK"/>
    <property type="match status" value="1"/>
</dbReference>
<evidence type="ECO:0000256" key="11">
    <source>
        <dbReference type="ARBA" id="ARBA00029766"/>
    </source>
</evidence>
<evidence type="ECO:0000256" key="12">
    <source>
        <dbReference type="ARBA" id="ARBA00033413"/>
    </source>
</evidence>
<sequence length="167" mass="18154">MSLSDDGTTPVRAAIGLGSNIGEKIATIDRAVALLDAAEGVRVVARSANYRTEPWGYRDQDWFVNACVLVETTLSARALLELCLATEQALGRRREIRWGPRTIDLDVLFYGDARIEEPGLSLPHPHILERAFVLAPLAEIAPDAVVHGERIADALARLGAEGVERMA</sequence>
<dbReference type="GO" id="GO:0046654">
    <property type="term" value="P:tetrahydrofolate biosynthetic process"/>
    <property type="evidence" value="ECO:0007669"/>
    <property type="project" value="UniProtKB-UniPathway"/>
</dbReference>
<organism evidence="14 15">
    <name type="scientific">Segnochrobactrum spirostomi</name>
    <dbReference type="NCBI Taxonomy" id="2608987"/>
    <lineage>
        <taxon>Bacteria</taxon>
        <taxon>Pseudomonadati</taxon>
        <taxon>Pseudomonadota</taxon>
        <taxon>Alphaproteobacteria</taxon>
        <taxon>Hyphomicrobiales</taxon>
        <taxon>Segnochrobactraceae</taxon>
        <taxon>Segnochrobactrum</taxon>
    </lineage>
</organism>
<protein>
    <recommendedName>
        <fullName evidence="4">2-amino-4-hydroxy-6-hydroxymethyldihydropteridine pyrophosphokinase</fullName>
        <ecNumber evidence="3">2.7.6.3</ecNumber>
    </recommendedName>
    <alternativeName>
        <fullName evidence="11">6-hydroxymethyl-7,8-dihydropterin pyrophosphokinase</fullName>
    </alternativeName>
    <alternativeName>
        <fullName evidence="12">7,8-dihydro-6-hydroxymethylpterin-pyrophosphokinase</fullName>
    </alternativeName>
</protein>
<dbReference type="InterPro" id="IPR035907">
    <property type="entry name" value="Hppk_sf"/>
</dbReference>
<proteinExistence type="inferred from homology"/>
<dbReference type="EC" id="2.7.6.3" evidence="3"/>
<evidence type="ECO:0000256" key="3">
    <source>
        <dbReference type="ARBA" id="ARBA00013253"/>
    </source>
</evidence>
<evidence type="ECO:0000313" key="15">
    <source>
        <dbReference type="Proteomes" id="UP000332515"/>
    </source>
</evidence>
<dbReference type="PANTHER" id="PTHR43071">
    <property type="entry name" value="2-AMINO-4-HYDROXY-6-HYDROXYMETHYLDIHYDROPTERIDINE PYROPHOSPHOKINASE"/>
    <property type="match status" value="1"/>
</dbReference>
<dbReference type="EMBL" id="VWNA01000001">
    <property type="protein sequence ID" value="MQT11509.1"/>
    <property type="molecule type" value="Genomic_DNA"/>
</dbReference>
<evidence type="ECO:0000256" key="9">
    <source>
        <dbReference type="ARBA" id="ARBA00022909"/>
    </source>
</evidence>
<evidence type="ECO:0000259" key="13">
    <source>
        <dbReference type="PROSITE" id="PS00794"/>
    </source>
</evidence>
<comment type="caution">
    <text evidence="14">The sequence shown here is derived from an EMBL/GenBank/DDBJ whole genome shotgun (WGS) entry which is preliminary data.</text>
</comment>
<dbReference type="GO" id="GO:0046656">
    <property type="term" value="P:folic acid biosynthetic process"/>
    <property type="evidence" value="ECO:0007669"/>
    <property type="project" value="UniProtKB-KW"/>
</dbReference>